<dbReference type="AlphaFoldDB" id="A0A7W7H4Y0"/>
<dbReference type="RefSeq" id="WP_185044269.1">
    <property type="nucleotide sequence ID" value="NZ_BAABFG010000005.1"/>
</dbReference>
<protein>
    <recommendedName>
        <fullName evidence="4">Protein involved in plasmid replication-relaxation</fullName>
    </recommendedName>
</protein>
<sequence>MNAAVPPRQFPEGETPERGSSLLTISHRLRVRDYAIANLLDEHGTLTTDQLARVLFDHRTTCRHRLYTLRRLGFVDRFVRNRPGEPNPACWVPGPLSARYVALARGEAPPSPRALRDRQDRAYASPYLDHLLEVNQFFIDLLVDARHRPEADLVRWWSERTTAATFGRRIHPDGHGIWRDGDAETGFYLEHDRGTESLTRLTDKLGAYRRLRADGGPDYPVLFTLPSPAREEHLHTRLAAGPSLGVTVATCVTTPGVSAAGPVWWLAGADRRRLRLADLPAGHGPEGPLSPGPARPDHHPLALLTGVPLLP</sequence>
<dbReference type="InterPro" id="IPR036390">
    <property type="entry name" value="WH_DNA-bd_sf"/>
</dbReference>
<dbReference type="SUPFAM" id="SSF46785">
    <property type="entry name" value="Winged helix' DNA-binding domain"/>
    <property type="match status" value="1"/>
</dbReference>
<dbReference type="Proteomes" id="UP000546162">
    <property type="component" value="Unassembled WGS sequence"/>
</dbReference>
<evidence type="ECO:0000313" key="3">
    <source>
        <dbReference type="Proteomes" id="UP000546162"/>
    </source>
</evidence>
<accession>A0A7W7H4Y0</accession>
<dbReference type="EMBL" id="JACHNB010000001">
    <property type="protein sequence ID" value="MBB4744056.1"/>
    <property type="molecule type" value="Genomic_DNA"/>
</dbReference>
<keyword evidence="3" id="KW-1185">Reference proteome</keyword>
<reference evidence="2 3" key="1">
    <citation type="submission" date="2020-08" db="EMBL/GenBank/DDBJ databases">
        <title>Sequencing the genomes of 1000 actinobacteria strains.</title>
        <authorList>
            <person name="Klenk H.-P."/>
        </authorList>
    </citation>
    <scope>NUCLEOTIDE SEQUENCE [LARGE SCALE GENOMIC DNA]</scope>
    <source>
        <strain evidence="2 3">DSM 45809</strain>
    </source>
</reference>
<evidence type="ECO:0000313" key="2">
    <source>
        <dbReference type="EMBL" id="MBB4744056.1"/>
    </source>
</evidence>
<comment type="caution">
    <text evidence="2">The sequence shown here is derived from an EMBL/GenBank/DDBJ whole genome shotgun (WGS) entry which is preliminary data.</text>
</comment>
<dbReference type="Pfam" id="PF13814">
    <property type="entry name" value="Replic_Relax"/>
    <property type="match status" value="1"/>
</dbReference>
<proteinExistence type="predicted"/>
<feature type="region of interest" description="Disordered" evidence="1">
    <location>
        <begin position="278"/>
        <end position="311"/>
    </location>
</feature>
<evidence type="ECO:0008006" key="4">
    <source>
        <dbReference type="Google" id="ProtNLM"/>
    </source>
</evidence>
<organism evidence="2 3">
    <name type="scientific">Actinoplanes octamycinicus</name>
    <dbReference type="NCBI Taxonomy" id="135948"/>
    <lineage>
        <taxon>Bacteria</taxon>
        <taxon>Bacillati</taxon>
        <taxon>Actinomycetota</taxon>
        <taxon>Actinomycetes</taxon>
        <taxon>Micromonosporales</taxon>
        <taxon>Micromonosporaceae</taxon>
        <taxon>Actinoplanes</taxon>
    </lineage>
</organism>
<name>A0A7W7H4Y0_9ACTN</name>
<dbReference type="InterPro" id="IPR025855">
    <property type="entry name" value="Replic_Relax"/>
</dbReference>
<gene>
    <name evidence="2" type="ORF">BJY16_007515</name>
</gene>
<evidence type="ECO:0000256" key="1">
    <source>
        <dbReference type="SAM" id="MobiDB-lite"/>
    </source>
</evidence>